<evidence type="ECO:0000259" key="2">
    <source>
        <dbReference type="Pfam" id="PF00582"/>
    </source>
</evidence>
<gene>
    <name evidence="3" type="ORF">GU926_00585</name>
</gene>
<dbReference type="PRINTS" id="PR01438">
    <property type="entry name" value="UNVRSLSTRESS"/>
</dbReference>
<evidence type="ECO:0000313" key="3">
    <source>
        <dbReference type="EMBL" id="QHL86018.1"/>
    </source>
</evidence>
<dbReference type="KEGG" id="nib:GU926_00585"/>
<dbReference type="CDD" id="cd00293">
    <property type="entry name" value="USP-like"/>
    <property type="match status" value="1"/>
</dbReference>
<accession>A0A6P1NVL3</accession>
<reference evidence="3 4" key="1">
    <citation type="submission" date="2020-01" db="EMBL/GenBank/DDBJ databases">
        <authorList>
            <person name="Kim M."/>
        </authorList>
    </citation>
    <scope>NUCLEOTIDE SEQUENCE [LARGE SCALE GENOMIC DNA]</scope>
    <source>
        <strain evidence="3 4">BT10</strain>
    </source>
</reference>
<comment type="similarity">
    <text evidence="1">Belongs to the universal stress protein A family.</text>
</comment>
<dbReference type="InterPro" id="IPR006015">
    <property type="entry name" value="Universal_stress_UspA"/>
</dbReference>
<dbReference type="Proteomes" id="UP000464214">
    <property type="component" value="Chromosome"/>
</dbReference>
<organism evidence="3 4">
    <name type="scientific">Nibribacter ruber</name>
    <dbReference type="NCBI Taxonomy" id="2698458"/>
    <lineage>
        <taxon>Bacteria</taxon>
        <taxon>Pseudomonadati</taxon>
        <taxon>Bacteroidota</taxon>
        <taxon>Cytophagia</taxon>
        <taxon>Cytophagales</taxon>
        <taxon>Hymenobacteraceae</taxon>
        <taxon>Nibribacter</taxon>
    </lineage>
</organism>
<dbReference type="SUPFAM" id="SSF52402">
    <property type="entry name" value="Adenine nucleotide alpha hydrolases-like"/>
    <property type="match status" value="2"/>
</dbReference>
<feature type="domain" description="UspA" evidence="2">
    <location>
        <begin position="2"/>
        <end position="141"/>
    </location>
</feature>
<dbReference type="AlphaFoldDB" id="A0A6P1NVL3"/>
<evidence type="ECO:0000256" key="1">
    <source>
        <dbReference type="ARBA" id="ARBA00008791"/>
    </source>
</evidence>
<keyword evidence="4" id="KW-1185">Reference proteome</keyword>
<dbReference type="Pfam" id="PF00582">
    <property type="entry name" value="Usp"/>
    <property type="match status" value="2"/>
</dbReference>
<sequence length="285" mass="31340">MKAILVPTDFSDNARNAIQFAAAIARKTQAKLIMAHIIHLPVAPIESGLVMPPDMQLEEEFSKELEMAAQNLRAEYQDQFAIETICQYGYLTGDLNELVKTHGVDLVVMGTKGATNFLDSLIGTNAAEFSKSAHCPVLMIPGVAQYQDIQHIAYASDFVSDEHVFLPQLSQLAQAFGARVSIVNVVGEGEETSGKDGHQLQELLGQFPQLSCCVAQIRDKDIVHGLHDFVEQNQADVLAVSMHKRGFFDDLFHSSVTKQLMHHTTVPLLTLPEKPYRLAPSSSQA</sequence>
<dbReference type="Gene3D" id="3.40.50.12370">
    <property type="match status" value="1"/>
</dbReference>
<proteinExistence type="inferred from homology"/>
<dbReference type="InterPro" id="IPR006016">
    <property type="entry name" value="UspA"/>
</dbReference>
<dbReference type="PANTHER" id="PTHR46268">
    <property type="entry name" value="STRESS RESPONSE PROTEIN NHAX"/>
    <property type="match status" value="1"/>
</dbReference>
<dbReference type="EMBL" id="CP047897">
    <property type="protein sequence ID" value="QHL86018.1"/>
    <property type="molecule type" value="Genomic_DNA"/>
</dbReference>
<protein>
    <submittedName>
        <fullName evidence="3">Universal stress protein</fullName>
    </submittedName>
</protein>
<dbReference type="PANTHER" id="PTHR46268:SF6">
    <property type="entry name" value="UNIVERSAL STRESS PROTEIN UP12"/>
    <property type="match status" value="1"/>
</dbReference>
<evidence type="ECO:0000313" key="4">
    <source>
        <dbReference type="Proteomes" id="UP000464214"/>
    </source>
</evidence>
<dbReference type="RefSeq" id="WP_160688013.1">
    <property type="nucleotide sequence ID" value="NZ_CP047897.1"/>
</dbReference>
<name>A0A6P1NVL3_9BACT</name>
<feature type="domain" description="UspA" evidence="2">
    <location>
        <begin position="150"/>
        <end position="270"/>
    </location>
</feature>